<protein>
    <submittedName>
        <fullName evidence="1">Four helix bundle protein</fullName>
    </submittedName>
</protein>
<sequence length="156" mass="17799">MASFQAIPKAKDLLDYTMERTTAKEAAGSTKPRFPKSQSFGYCKALRDAALSILERIQAANDYYFETQFEERLIALDEVLQKCGLMLHLIDLSLKRGYITDDQAHYWTEMVLSVKRPVFLWRKNDGNRAATLRAEKQAAETAQMAEILRKIMSNTG</sequence>
<dbReference type="Proteomes" id="UP000824124">
    <property type="component" value="Unassembled WGS sequence"/>
</dbReference>
<accession>A0A9D1KXT1</accession>
<dbReference type="AlphaFoldDB" id="A0A9D1KXT1"/>
<proteinExistence type="predicted"/>
<dbReference type="EMBL" id="DVMH01000021">
    <property type="protein sequence ID" value="HIU10412.1"/>
    <property type="molecule type" value="Genomic_DNA"/>
</dbReference>
<name>A0A9D1KXT1_9FIRM</name>
<dbReference type="InterPro" id="IPR036583">
    <property type="entry name" value="23S_rRNA_IVS_sf"/>
</dbReference>
<organism evidence="1 2">
    <name type="scientific">Candidatus Avidehalobacter gallistercoris</name>
    <dbReference type="NCBI Taxonomy" id="2840694"/>
    <lineage>
        <taxon>Bacteria</taxon>
        <taxon>Bacillati</taxon>
        <taxon>Bacillota</taxon>
        <taxon>Clostridia</taxon>
        <taxon>Eubacteriales</taxon>
        <taxon>Peptococcaceae</taxon>
        <taxon>Peptococcaceae incertae sedis</taxon>
        <taxon>Candidatus Avidehalobacter</taxon>
    </lineage>
</organism>
<dbReference type="Gene3D" id="1.20.1440.60">
    <property type="entry name" value="23S rRNA-intervening sequence"/>
    <property type="match status" value="1"/>
</dbReference>
<evidence type="ECO:0000313" key="1">
    <source>
        <dbReference type="EMBL" id="HIU10412.1"/>
    </source>
</evidence>
<reference evidence="1" key="2">
    <citation type="journal article" date="2021" name="PeerJ">
        <title>Extensive microbial diversity within the chicken gut microbiome revealed by metagenomics and culture.</title>
        <authorList>
            <person name="Gilroy R."/>
            <person name="Ravi A."/>
            <person name="Getino M."/>
            <person name="Pursley I."/>
            <person name="Horton D.L."/>
            <person name="Alikhan N.F."/>
            <person name="Baker D."/>
            <person name="Gharbi K."/>
            <person name="Hall N."/>
            <person name="Watson M."/>
            <person name="Adriaenssens E.M."/>
            <person name="Foster-Nyarko E."/>
            <person name="Jarju S."/>
            <person name="Secka A."/>
            <person name="Antonio M."/>
            <person name="Oren A."/>
            <person name="Chaudhuri R.R."/>
            <person name="La Ragione R."/>
            <person name="Hildebrand F."/>
            <person name="Pallen M.J."/>
        </authorList>
    </citation>
    <scope>NUCLEOTIDE SEQUENCE</scope>
    <source>
        <strain evidence="1">2830</strain>
    </source>
</reference>
<comment type="caution">
    <text evidence="1">The sequence shown here is derived from an EMBL/GenBank/DDBJ whole genome shotgun (WGS) entry which is preliminary data.</text>
</comment>
<gene>
    <name evidence="1" type="ORF">IAB00_04090</name>
</gene>
<dbReference type="CDD" id="cd16376">
    <property type="entry name" value="Avd_like"/>
    <property type="match status" value="1"/>
</dbReference>
<dbReference type="InterPro" id="IPR055360">
    <property type="entry name" value="bAvd"/>
</dbReference>
<dbReference type="SUPFAM" id="SSF158446">
    <property type="entry name" value="IVS-encoded protein-like"/>
    <property type="match status" value="1"/>
</dbReference>
<reference evidence="1" key="1">
    <citation type="submission" date="2020-10" db="EMBL/GenBank/DDBJ databases">
        <authorList>
            <person name="Gilroy R."/>
        </authorList>
    </citation>
    <scope>NUCLEOTIDE SEQUENCE</scope>
    <source>
        <strain evidence="1">2830</strain>
    </source>
</reference>
<evidence type="ECO:0000313" key="2">
    <source>
        <dbReference type="Proteomes" id="UP000824124"/>
    </source>
</evidence>